<protein>
    <submittedName>
        <fullName evidence="1">Uncharacterized protein</fullName>
    </submittedName>
</protein>
<evidence type="ECO:0000313" key="1">
    <source>
        <dbReference type="EMBL" id="GAU46774.1"/>
    </source>
</evidence>
<dbReference type="Proteomes" id="UP000242715">
    <property type="component" value="Unassembled WGS sequence"/>
</dbReference>
<dbReference type="PANTHER" id="PTHR34427">
    <property type="entry name" value="DUF4283 DOMAIN PROTEIN"/>
    <property type="match status" value="1"/>
</dbReference>
<keyword evidence="2" id="KW-1185">Reference proteome</keyword>
<reference evidence="2" key="1">
    <citation type="journal article" date="2017" name="Front. Plant Sci.">
        <title>Climate Clever Clovers: New Paradigm to Reduce the Environmental Footprint of Ruminants by Breeding Low Methanogenic Forages Utilizing Haplotype Variation.</title>
        <authorList>
            <person name="Kaur P."/>
            <person name="Appels R."/>
            <person name="Bayer P.E."/>
            <person name="Keeble-Gagnere G."/>
            <person name="Wang J."/>
            <person name="Hirakawa H."/>
            <person name="Shirasawa K."/>
            <person name="Vercoe P."/>
            <person name="Stefanova K."/>
            <person name="Durmic Z."/>
            <person name="Nichols P."/>
            <person name="Revell C."/>
            <person name="Isobe S.N."/>
            <person name="Edwards D."/>
            <person name="Erskine W."/>
        </authorList>
    </citation>
    <scope>NUCLEOTIDE SEQUENCE [LARGE SCALE GENOMIC DNA]</scope>
    <source>
        <strain evidence="2">cv. Daliak</strain>
    </source>
</reference>
<dbReference type="Gene3D" id="3.60.10.10">
    <property type="entry name" value="Endonuclease/exonuclease/phosphatase"/>
    <property type="match status" value="1"/>
</dbReference>
<evidence type="ECO:0000313" key="2">
    <source>
        <dbReference type="Proteomes" id="UP000242715"/>
    </source>
</evidence>
<dbReference type="PANTHER" id="PTHR34427:SF5">
    <property type="entry name" value="DUF4283 DOMAIN-CONTAINING PROTEIN"/>
    <property type="match status" value="1"/>
</dbReference>
<dbReference type="InterPro" id="IPR036691">
    <property type="entry name" value="Endo/exonu/phosph_ase_sf"/>
</dbReference>
<proteinExistence type="predicted"/>
<accession>A0A2Z6NR84</accession>
<dbReference type="SUPFAM" id="SSF56219">
    <property type="entry name" value="DNase I-like"/>
    <property type="match status" value="1"/>
</dbReference>
<dbReference type="OrthoDB" id="1421217at2759"/>
<organism evidence="1 2">
    <name type="scientific">Trifolium subterraneum</name>
    <name type="common">Subterranean clover</name>
    <dbReference type="NCBI Taxonomy" id="3900"/>
    <lineage>
        <taxon>Eukaryota</taxon>
        <taxon>Viridiplantae</taxon>
        <taxon>Streptophyta</taxon>
        <taxon>Embryophyta</taxon>
        <taxon>Tracheophyta</taxon>
        <taxon>Spermatophyta</taxon>
        <taxon>Magnoliopsida</taxon>
        <taxon>eudicotyledons</taxon>
        <taxon>Gunneridae</taxon>
        <taxon>Pentapetalae</taxon>
        <taxon>rosids</taxon>
        <taxon>fabids</taxon>
        <taxon>Fabales</taxon>
        <taxon>Fabaceae</taxon>
        <taxon>Papilionoideae</taxon>
        <taxon>50 kb inversion clade</taxon>
        <taxon>NPAAA clade</taxon>
        <taxon>Hologalegina</taxon>
        <taxon>IRL clade</taxon>
        <taxon>Trifolieae</taxon>
        <taxon>Trifolium</taxon>
    </lineage>
</organism>
<dbReference type="AlphaFoldDB" id="A0A2Z6NR84"/>
<name>A0A2Z6NR84_TRISU</name>
<dbReference type="EMBL" id="DF974251">
    <property type="protein sequence ID" value="GAU46774.1"/>
    <property type="molecule type" value="Genomic_DNA"/>
</dbReference>
<gene>
    <name evidence="1" type="ORF">TSUD_402850</name>
</gene>
<sequence>MVDAGFNELDIIPMGADKVFVRSLSDIDTVTVVEGAKDFFNLVFSIWARWDKEIVPVRRGAWVRLYGIPVHAWNEEFFKLCILDCGSYLRADSHTVDKIWFDYARILIATPLLEDSCLLAEGKISEASHSDNEEEHVDLEASNNVDVLLEKLVVEVESGERPEELQPNFPDKEFDIAERISQRTDNLERDPQLPLFVPCTVTINESLSADNVCEVADVGTHTYPNPNQRKRADSCPPGAKHSVVSGPWSWEWLHDHNLGDAGVIFSSNKRTKKGSSLKKVACMPIKDRDEVLKILRKNILRRREKSNSFRNSVEPSQGSSASITNDWEHWMVMHGNEQRAMEDVRGIGRVIGVQVKGVNTNRFRALSRDRKGVQVILDELLMEGEVWEGLRKGRSASLWGSPDHAFSFRPSVGASGGLLTLWNTSEVEVWSSTSREHVLWCHGRFTKSGEEFFLANVYAPCDLGAKQVLWASLSDQIQLLGRRRMCVSGDFNAVRCIEERRSPRTVTRSTDILPFNQFIDEMFFIDLPLSGRKFTWYKGDGHTMSRLDRFLLSEDWCLAWPNCVHVAQLRGLSDHCPLILSADEENWGPRSSRMLKCWTDVPGYVNFVRDKWNSFQVNGWGGFVLKEKLKMIKLALKEWHEAHVRNIPRRIDSLKVRLSDLDSKGEEASLSDEEVQELHGITLDIHSLSRLNASICRQQSRSRWLREGDANTKYFHSVLTNRRRGNTISSLQVNGVTTRGVHPIRQAVFTHFADHFKVNNVDRPRVENLHFRRLNPLECGSLIKAFSLEEVKAAVWDCDSYKSPGPDCINFGFIKDFWSETQCDIMRFISEFHRNGKLTKGLNATFIALIPKSNEQGYYTSSNDSSPHPEYLATMSGTPPKQAKQILMPENLNRPTIHYIKEIESYHI</sequence>